<evidence type="ECO:0000313" key="4">
    <source>
        <dbReference type="Proteomes" id="UP000324632"/>
    </source>
</evidence>
<organism evidence="3 4">
    <name type="scientific">Triplophysa tibetana</name>
    <dbReference type="NCBI Taxonomy" id="1572043"/>
    <lineage>
        <taxon>Eukaryota</taxon>
        <taxon>Metazoa</taxon>
        <taxon>Chordata</taxon>
        <taxon>Craniata</taxon>
        <taxon>Vertebrata</taxon>
        <taxon>Euteleostomi</taxon>
        <taxon>Actinopterygii</taxon>
        <taxon>Neopterygii</taxon>
        <taxon>Teleostei</taxon>
        <taxon>Ostariophysi</taxon>
        <taxon>Cypriniformes</taxon>
        <taxon>Nemacheilidae</taxon>
        <taxon>Triplophysa</taxon>
    </lineage>
</organism>
<feature type="region of interest" description="Disordered" evidence="2">
    <location>
        <begin position="120"/>
        <end position="140"/>
    </location>
</feature>
<dbReference type="AlphaFoldDB" id="A0A5A9N1W3"/>
<keyword evidence="1" id="KW-0175">Coiled coil</keyword>
<evidence type="ECO:0000313" key="3">
    <source>
        <dbReference type="EMBL" id="KAA0702527.1"/>
    </source>
</evidence>
<name>A0A5A9N1W3_9TELE</name>
<proteinExistence type="predicted"/>
<evidence type="ECO:0000256" key="2">
    <source>
        <dbReference type="SAM" id="MobiDB-lite"/>
    </source>
</evidence>
<reference evidence="3 4" key="1">
    <citation type="journal article" date="2019" name="Mol. Ecol. Resour.">
        <title>Chromosome-level genome assembly of Triplophysa tibetana, a fish adapted to the harsh high-altitude environment of the Tibetan Plateau.</title>
        <authorList>
            <person name="Yang X."/>
            <person name="Liu H."/>
            <person name="Ma Z."/>
            <person name="Zou Y."/>
            <person name="Zou M."/>
            <person name="Mao Y."/>
            <person name="Li X."/>
            <person name="Wang H."/>
            <person name="Chen T."/>
            <person name="Wang W."/>
            <person name="Yang R."/>
        </authorList>
    </citation>
    <scope>NUCLEOTIDE SEQUENCE [LARGE SCALE GENOMIC DNA]</scope>
    <source>
        <strain evidence="3">TTIB1903HZAU</strain>
        <tissue evidence="3">Muscle</tissue>
    </source>
</reference>
<dbReference type="Proteomes" id="UP000324632">
    <property type="component" value="Chromosome 25"/>
</dbReference>
<accession>A0A5A9N1W3</accession>
<feature type="coiled-coil region" evidence="1">
    <location>
        <begin position="149"/>
        <end position="176"/>
    </location>
</feature>
<comment type="caution">
    <text evidence="3">The sequence shown here is derived from an EMBL/GenBank/DDBJ whole genome shotgun (WGS) entry which is preliminary data.</text>
</comment>
<protein>
    <submittedName>
        <fullName evidence="3">Uncharacterized protein</fullName>
    </submittedName>
</protein>
<gene>
    <name evidence="3" type="ORF">E1301_Tti020932</name>
</gene>
<keyword evidence="4" id="KW-1185">Reference proteome</keyword>
<dbReference type="EMBL" id="SOYY01000025">
    <property type="protein sequence ID" value="KAA0702527.1"/>
    <property type="molecule type" value="Genomic_DNA"/>
</dbReference>
<evidence type="ECO:0000256" key="1">
    <source>
        <dbReference type="SAM" id="Coils"/>
    </source>
</evidence>
<feature type="compositionally biased region" description="Acidic residues" evidence="2">
    <location>
        <begin position="120"/>
        <end position="134"/>
    </location>
</feature>
<sequence length="303" mass="34703">MPIVTCPICKLDYAQLSQHIRVSHGVKNMEERRLLLALQSGRVSVREERCPVQGCNKESARLDRHLKAHTELTVATRRRHVSEMKRLLCLKQLAALRASDLEVPMVSMLDLMEEEEGEVALDQAEEEGAEEPEESGCPKRACVRARETVAQLNSQVDTLTSTLKELSRRFRIMQRRSHRRPSDFRRQAKQLLSSFAIEEDNASCSKSPATSGEHGLPQFPDHVAVLNTLMEQYRAHQEGPDPSTKLRDNLASKVYRIKRFITYMAQGGGKLQTLDFLNQTERMRRQDQLHTLFVTKQCFAFPY</sequence>